<dbReference type="InterPro" id="IPR044925">
    <property type="entry name" value="His-Me_finger_sf"/>
</dbReference>
<keyword evidence="3" id="KW-1185">Reference proteome</keyword>
<protein>
    <recommendedName>
        <fullName evidence="1">Bro-N domain-containing protein</fullName>
    </recommendedName>
</protein>
<proteinExistence type="predicted"/>
<dbReference type="InterPro" id="IPR003615">
    <property type="entry name" value="HNH_nuc"/>
</dbReference>
<evidence type="ECO:0000259" key="1">
    <source>
        <dbReference type="PROSITE" id="PS51750"/>
    </source>
</evidence>
<evidence type="ECO:0000313" key="2">
    <source>
        <dbReference type="EMBL" id="CAH3135643.1"/>
    </source>
</evidence>
<feature type="non-terminal residue" evidence="2">
    <location>
        <position position="1"/>
    </location>
</feature>
<gene>
    <name evidence="2" type="ORF">PLOB_00038002</name>
</gene>
<reference evidence="2 3" key="1">
    <citation type="submission" date="2022-05" db="EMBL/GenBank/DDBJ databases">
        <authorList>
            <consortium name="Genoscope - CEA"/>
            <person name="William W."/>
        </authorList>
    </citation>
    <scope>NUCLEOTIDE SEQUENCE [LARGE SCALE GENOMIC DNA]</scope>
</reference>
<evidence type="ECO:0000313" key="3">
    <source>
        <dbReference type="Proteomes" id="UP001159405"/>
    </source>
</evidence>
<feature type="domain" description="Bro-N" evidence="1">
    <location>
        <begin position="1"/>
        <end position="71"/>
    </location>
</feature>
<feature type="non-terminal residue" evidence="2">
    <location>
        <position position="185"/>
    </location>
</feature>
<dbReference type="EMBL" id="CALNXK010000056">
    <property type="protein sequence ID" value="CAH3135643.1"/>
    <property type="molecule type" value="Genomic_DNA"/>
</dbReference>
<dbReference type="Pfam" id="PF02498">
    <property type="entry name" value="Bro-N"/>
    <property type="match status" value="1"/>
</dbReference>
<accession>A0ABN8PAE1</accession>
<dbReference type="SMART" id="SM01040">
    <property type="entry name" value="Bro-N"/>
    <property type="match status" value="1"/>
</dbReference>
<dbReference type="Proteomes" id="UP001159405">
    <property type="component" value="Unassembled WGS sequence"/>
</dbReference>
<comment type="caution">
    <text evidence="2">The sequence shown here is derived from an EMBL/GenBank/DDBJ whole genome shotgun (WGS) entry which is preliminary data.</text>
</comment>
<dbReference type="PROSITE" id="PS51750">
    <property type="entry name" value="BRO_N"/>
    <property type="match status" value="1"/>
</dbReference>
<dbReference type="Pfam" id="PF13392">
    <property type="entry name" value="HNH_3"/>
    <property type="match status" value="1"/>
</dbReference>
<organism evidence="2 3">
    <name type="scientific">Porites lobata</name>
    <dbReference type="NCBI Taxonomy" id="104759"/>
    <lineage>
        <taxon>Eukaryota</taxon>
        <taxon>Metazoa</taxon>
        <taxon>Cnidaria</taxon>
        <taxon>Anthozoa</taxon>
        <taxon>Hexacorallia</taxon>
        <taxon>Scleractinia</taxon>
        <taxon>Fungiina</taxon>
        <taxon>Poritidae</taxon>
        <taxon>Porites</taxon>
    </lineage>
</organism>
<name>A0ABN8PAE1_9CNID</name>
<sequence length="185" mass="21827">LEIVLSSFIDNKQNVWFKGKDVAQILGYRRWYTFINEPGFYELVFSSKLKAAKKFCHWVFTTVLPSIRKYGYYKLFKDETRANQRVIIGGKHPVFTNYAASKNGEIVNVKTGKIKKMTNNGFGYLFFTLYDKKLEKPKNYRQHRFVYEVFKGVIPRCLEIDHINNIKTDNRIKNLQIISHKKNLG</sequence>
<dbReference type="SUPFAM" id="SSF54060">
    <property type="entry name" value="His-Me finger endonucleases"/>
    <property type="match status" value="1"/>
</dbReference>
<dbReference type="InterPro" id="IPR003497">
    <property type="entry name" value="BRO_N_domain"/>
</dbReference>
<dbReference type="Gene3D" id="3.90.75.20">
    <property type="match status" value="1"/>
</dbReference>